<dbReference type="EMBL" id="MBDL01000010">
    <property type="protein sequence ID" value="ODA12599.1"/>
    <property type="molecule type" value="Genomic_DNA"/>
</dbReference>
<evidence type="ECO:0000313" key="3">
    <source>
        <dbReference type="EMBL" id="ODA12599.1"/>
    </source>
</evidence>
<dbReference type="Pfam" id="PF20155">
    <property type="entry name" value="TMP_3"/>
    <property type="match status" value="1"/>
</dbReference>
<dbReference type="NCBIfam" id="TIGR02675">
    <property type="entry name" value="tape_meas_nterm"/>
    <property type="match status" value="1"/>
</dbReference>
<gene>
    <name evidence="3" type="ORF">BBP83_08505</name>
</gene>
<keyword evidence="4" id="KW-1185">Reference proteome</keyword>
<keyword evidence="1" id="KW-0175">Coiled coil</keyword>
<feature type="coiled-coil region" evidence="1">
    <location>
        <begin position="841"/>
        <end position="868"/>
    </location>
</feature>
<evidence type="ECO:0000256" key="1">
    <source>
        <dbReference type="SAM" id="Coils"/>
    </source>
</evidence>
<dbReference type="AlphaFoldDB" id="A0A1C3CV92"/>
<comment type="caution">
    <text evidence="3">The sequence shown here is derived from an EMBL/GenBank/DDBJ whole genome shotgun (WGS) entry which is preliminary data.</text>
</comment>
<feature type="coiled-coil region" evidence="1">
    <location>
        <begin position="465"/>
        <end position="492"/>
    </location>
</feature>
<reference evidence="3 4" key="1">
    <citation type="submission" date="2016-07" db="EMBL/GenBank/DDBJ databases">
        <title>Acinetobacter sp. ANC 4603.</title>
        <authorList>
            <person name="Radolfova-Krizova L."/>
            <person name="Nemec A."/>
        </authorList>
    </citation>
    <scope>NUCLEOTIDE SEQUENCE [LARGE SCALE GENOMIC DNA]</scope>
    <source>
        <strain evidence="3 4">ANC 4603</strain>
    </source>
</reference>
<organism evidence="3 4">
    <name type="scientific">Acinetobacter celticus</name>
    <dbReference type="NCBI Taxonomy" id="1891224"/>
    <lineage>
        <taxon>Bacteria</taxon>
        <taxon>Pseudomonadati</taxon>
        <taxon>Pseudomonadota</taxon>
        <taxon>Gammaproteobacteria</taxon>
        <taxon>Moraxellales</taxon>
        <taxon>Moraxellaceae</taxon>
        <taxon>Acinetobacter</taxon>
    </lineage>
</organism>
<feature type="coiled-coil region" evidence="1">
    <location>
        <begin position="209"/>
        <end position="236"/>
    </location>
</feature>
<dbReference type="RefSeq" id="WP_068887897.1">
    <property type="nucleotide sequence ID" value="NZ_CBCRUU010000012.1"/>
</dbReference>
<feature type="coiled-coil region" evidence="1">
    <location>
        <begin position="671"/>
        <end position="702"/>
    </location>
</feature>
<dbReference type="STRING" id="1891224.BBP83_08505"/>
<name>A0A1C3CV92_9GAMM</name>
<evidence type="ECO:0000259" key="2">
    <source>
        <dbReference type="Pfam" id="PF20155"/>
    </source>
</evidence>
<accession>A0A1C3CV92</accession>
<dbReference type="Proteomes" id="UP000186553">
    <property type="component" value="Unassembled WGS sequence"/>
</dbReference>
<sequence>MTTQTSRLVIEIDSRNAERNTRAVANELENLTTKGIKVDTQMTEMSSSIKSLVGYMGGLLTINKAIAMADGYTQMAARIRNATASAEEYTLVQDRLLANANTTYRQLGEAQEVYLSMAGGMKSLGKTTKDTLDLTDSLSFSFTHNATRIDQAQSAMDALSKSMAKGKVDGDAWISIVTGADNVIADMAKTTGKTEAEIRKLGAEGKVSLEDLIKTLIATREQNEKLANNMENSLADGFTTLSNAVTVYLGKANESTSATGVMAGALGELAKNLESVANVAMLGGVAYLTKRIAEQTVAIRGSINESYKKRASITAEIESQVRLATVEVNRTRQTASLAAQELRMAQLALVNAKNKDEQARATQHLAMAEVAYNIAIKNSTGAVVAETAAQNALNNSRKIGSTLLGLVGGWTGVLTLGVTALAAGYMLLSDNSEKSTKSLRENNEAVGDAIVKYRELNGIQRDAQMAAERQKLDELTEAYRKASAELMVYASNMGDMGEFVSQSQIELSKLFAEYQKTGDLDRFNTSVQNSSKVSQDAKDKTANFAKAVYEAGGAAKTQKEFISQLSGELNSTSTAGNNAAAGVRNLASALSEVNTKLNSDVFSAKLQNAFEKQGKSSQSAARWTEVYNENTKKGFKGVTIEQKKMLDELDAVDKQREVRQKVAQATASASAKASKVALTQQKKEAKELERDTRQALEDAKSLIYDYTSEFTRIETDLKNEIEKINNSSLKSDSKTKMIGDARTISEARKKLYATELDFELSEYSMSESEKLKAQTNIKKLRVDSTKGLLVEERKLKKDSADKESAHELGLIQLAKEQRIFQMQQGLISANAQSERYWELERIRITRSAQDLEERNRQLEIANALQAEEKRTNLNTAVQQWGGINAEMTGTTDQFNFEKERFDRLDASQALFDAELAMAGENYALKEQAYQAYVDRMIAIENAYQVSSVQLQLGYGEQMASSMSTMMGAIFGEKSKAYAAAFAVEKAFAVAQAALAMGQNIAQASKMGFPYNIPMIAGAMAQGAQIASIISSVAQPTGYADGGFTGAGGKFDPAGIVHKGEVVWSQEDIKRWGGVNVVEAMRTSQPPKGYSDGGLVTPQDTYRVGMGTVDAINRGADVQAEKQAQANVKAQTANPQPIESNVRVGIFDDRADMMNEMYGKKGEKVVMYHLKRNGMLKA</sequence>
<protein>
    <recommendedName>
        <fullName evidence="2">Tape measure protein N-terminal domain-containing protein</fullName>
    </recommendedName>
</protein>
<feature type="domain" description="Tape measure protein N-terminal" evidence="2">
    <location>
        <begin position="64"/>
        <end position="254"/>
    </location>
</feature>
<evidence type="ECO:0000313" key="4">
    <source>
        <dbReference type="Proteomes" id="UP000186553"/>
    </source>
</evidence>
<dbReference type="InterPro" id="IPR013491">
    <property type="entry name" value="Tape_meas_N"/>
</dbReference>
<proteinExistence type="predicted"/>